<feature type="domain" description="DUF547" evidence="2">
    <location>
        <begin position="74"/>
        <end position="187"/>
    </location>
</feature>
<organism evidence="3 4">
    <name type="scientific">Rheinheimera salexigens</name>
    <dbReference type="NCBI Taxonomy" id="1628148"/>
    <lineage>
        <taxon>Bacteria</taxon>
        <taxon>Pseudomonadati</taxon>
        <taxon>Pseudomonadota</taxon>
        <taxon>Gammaproteobacteria</taxon>
        <taxon>Chromatiales</taxon>
        <taxon>Chromatiaceae</taxon>
        <taxon>Rheinheimera</taxon>
    </lineage>
</organism>
<dbReference type="STRING" id="1628148.BI198_11560"/>
<evidence type="ECO:0000256" key="1">
    <source>
        <dbReference type="SAM" id="SignalP"/>
    </source>
</evidence>
<proteinExistence type="predicted"/>
<accession>A0A1E7Q7I4</accession>
<dbReference type="PANTHER" id="PTHR46361:SF3">
    <property type="entry name" value="ELECTRON CARRIER_ PROTEIN DISULFIDE OXIDOREDUCTASE"/>
    <property type="match status" value="1"/>
</dbReference>
<comment type="caution">
    <text evidence="3">The sequence shown here is derived from an EMBL/GenBank/DDBJ whole genome shotgun (WGS) entry which is preliminary data.</text>
</comment>
<dbReference type="InterPro" id="IPR006869">
    <property type="entry name" value="DUF547"/>
</dbReference>
<feature type="signal peptide" evidence="1">
    <location>
        <begin position="1"/>
        <end position="21"/>
    </location>
</feature>
<evidence type="ECO:0000313" key="3">
    <source>
        <dbReference type="EMBL" id="OEY70129.1"/>
    </source>
</evidence>
<reference evidence="4" key="1">
    <citation type="submission" date="2016-09" db="EMBL/GenBank/DDBJ databases">
        <authorList>
            <person name="Wan X."/>
            <person name="Hou S."/>
        </authorList>
    </citation>
    <scope>NUCLEOTIDE SEQUENCE [LARGE SCALE GENOMIC DNA]</scope>
    <source>
        <strain evidence="4">KH87</strain>
    </source>
</reference>
<dbReference type="EMBL" id="MKEK01000001">
    <property type="protein sequence ID" value="OEY70129.1"/>
    <property type="molecule type" value="Genomic_DNA"/>
</dbReference>
<dbReference type="Pfam" id="PF04784">
    <property type="entry name" value="DUF547"/>
    <property type="match status" value="1"/>
</dbReference>
<sequence length="265" mass="30498">MYKFALILLILASLTGNRVLAFDHQAFDQLLHKSVVTVATGHSTEVNYLLLQQQRQQLKAYLASLSAVERATFDSWPQAERLAFLLNAYNGWTLELVLSQYPKLESIKDIGSFWQSPWKKRFIPLFGNTLSLDQIEHDLIRGKQGFAEPRIHFAVNCASIGCPALREEAYTAEQLDAQLEQQTERFLADSSRNYYADNTLYLSAIFKWYAADFQQNWQQTNSLMAFILRYSAAMGLTPQQQQTLRDGSVSVKYLDYDWRLNAYKP</sequence>
<dbReference type="OrthoDB" id="526867at2"/>
<protein>
    <recommendedName>
        <fullName evidence="2">DUF547 domain-containing protein</fullName>
    </recommendedName>
</protein>
<keyword evidence="1" id="KW-0732">Signal</keyword>
<dbReference type="RefSeq" id="WP_070049683.1">
    <property type="nucleotide sequence ID" value="NZ_CBCSDO010000010.1"/>
</dbReference>
<dbReference type="AlphaFoldDB" id="A0A1E7Q7I4"/>
<feature type="chain" id="PRO_5009200466" description="DUF547 domain-containing protein" evidence="1">
    <location>
        <begin position="22"/>
        <end position="265"/>
    </location>
</feature>
<dbReference type="PANTHER" id="PTHR46361">
    <property type="entry name" value="ELECTRON CARRIER/ PROTEIN DISULFIDE OXIDOREDUCTASE"/>
    <property type="match status" value="1"/>
</dbReference>
<evidence type="ECO:0000313" key="4">
    <source>
        <dbReference type="Proteomes" id="UP000242258"/>
    </source>
</evidence>
<name>A0A1E7Q7I4_9GAMM</name>
<gene>
    <name evidence="3" type="ORF">BI198_11560</name>
</gene>
<dbReference type="Proteomes" id="UP000242258">
    <property type="component" value="Unassembled WGS sequence"/>
</dbReference>
<evidence type="ECO:0000259" key="2">
    <source>
        <dbReference type="Pfam" id="PF04784"/>
    </source>
</evidence>
<keyword evidence="4" id="KW-1185">Reference proteome</keyword>